<gene>
    <name evidence="1" type="ORF">HPB47_000341</name>
</gene>
<proteinExistence type="predicted"/>
<protein>
    <submittedName>
        <fullName evidence="1">Uncharacterized protein</fullName>
    </submittedName>
</protein>
<organism evidence="1 2">
    <name type="scientific">Ixodes persulcatus</name>
    <name type="common">Taiga tick</name>
    <dbReference type="NCBI Taxonomy" id="34615"/>
    <lineage>
        <taxon>Eukaryota</taxon>
        <taxon>Metazoa</taxon>
        <taxon>Ecdysozoa</taxon>
        <taxon>Arthropoda</taxon>
        <taxon>Chelicerata</taxon>
        <taxon>Arachnida</taxon>
        <taxon>Acari</taxon>
        <taxon>Parasitiformes</taxon>
        <taxon>Ixodida</taxon>
        <taxon>Ixodoidea</taxon>
        <taxon>Ixodidae</taxon>
        <taxon>Ixodinae</taxon>
        <taxon>Ixodes</taxon>
    </lineage>
</organism>
<accession>A0AC60PTZ2</accession>
<sequence>MKDKARCCLHAFNMQHRPRNETTGTTVRLARHATQRNNKLAQAVMSCVCPGVLLPSRENFRDAWLKNISRQGSEKGSQWQPSSRSVVCSLHFKEEDYKVGMKRKLLQPTATFVGSSTGETGVTSLIKERLQVERKGLRSEKEPYCSLIIDEMSIQQKAVEEAEFRIVRIVTDNHQTNTAMFRQMSDDNTLQHVVPHQVCEGEPLFLSFDPNHLIKNLRTNLLEREMFDGAQMIKGGFFLKALYNIQKNLLVKPVRLLSRAHVEPNNLEKMKVCHVTLIFSPVVISTLEYLQKNPQSHERAPEFQDCSSTITFMKTVGMWYDLHDISGWKSRQIPFVRTEDDRLSWLEVDFISYLEDIKLESTKSWVKSLTKETYEATIMTTRSTVAVIEYLLTDLKFKYVLTRPLNSDPVESLFSCFRQFNGGNDRVDARTAVFTAEKLLKLESNPKVIDVNNDDGDKEKEVARAQDPQAPTTATPLVRAGRRPRSGRHLEAAEQRAHGTVHRPKQGPAGPPGIRPHSRQAIGKQNAPPPPAAWNDSLLGPVESREVAPAFFDSSAQGRQPGVLDRRSTKRLPLPRSADHERRRRGADEEAGSANIFETPVGQALLDSLSHGYTRERGLGNGLAEKVDVGRGSPLSIIWPRAADRVERRETPYDRGELFSLLVRRALMDSLCYPGYGQGLRANPEGKDKQEKHNSALRRLKRYLEIVRVEMHPGGQAQPAAEAPVLGAERHKWFWVEDRQAVSRFLESVARENLEFHTGVAHSKLHVGDHAEPGTLALSGSAEASQKGEPRRLKPSLLISLNALLTSLDGNLSNLLTVESPTGPHIMMLRSIVCVDETWVNAGHTKEFVCQDKTVKSSQDAIMKGLTTGLAAPSGEGGRRIPVHAGSNETGVVADSADLFRAKQGNAADYHSMMDGTYFEGWFSGLLLPNIPPLAS</sequence>
<evidence type="ECO:0000313" key="2">
    <source>
        <dbReference type="Proteomes" id="UP000805193"/>
    </source>
</evidence>
<dbReference type="Proteomes" id="UP000805193">
    <property type="component" value="Unassembled WGS sequence"/>
</dbReference>
<keyword evidence="2" id="KW-1185">Reference proteome</keyword>
<comment type="caution">
    <text evidence="1">The sequence shown here is derived from an EMBL/GenBank/DDBJ whole genome shotgun (WGS) entry which is preliminary data.</text>
</comment>
<name>A0AC60PTZ2_IXOPE</name>
<dbReference type="EMBL" id="JABSTQ010010042">
    <property type="protein sequence ID" value="KAG0423903.1"/>
    <property type="molecule type" value="Genomic_DNA"/>
</dbReference>
<reference evidence="1 2" key="1">
    <citation type="journal article" date="2020" name="Cell">
        <title>Large-Scale Comparative Analyses of Tick Genomes Elucidate Their Genetic Diversity and Vector Capacities.</title>
        <authorList>
            <consortium name="Tick Genome and Microbiome Consortium (TIGMIC)"/>
            <person name="Jia N."/>
            <person name="Wang J."/>
            <person name="Shi W."/>
            <person name="Du L."/>
            <person name="Sun Y."/>
            <person name="Zhan W."/>
            <person name="Jiang J.F."/>
            <person name="Wang Q."/>
            <person name="Zhang B."/>
            <person name="Ji P."/>
            <person name="Bell-Sakyi L."/>
            <person name="Cui X.M."/>
            <person name="Yuan T.T."/>
            <person name="Jiang B.G."/>
            <person name="Yang W.F."/>
            <person name="Lam T.T."/>
            <person name="Chang Q.C."/>
            <person name="Ding S.J."/>
            <person name="Wang X.J."/>
            <person name="Zhu J.G."/>
            <person name="Ruan X.D."/>
            <person name="Zhao L."/>
            <person name="Wei J.T."/>
            <person name="Ye R.Z."/>
            <person name="Que T.C."/>
            <person name="Du C.H."/>
            <person name="Zhou Y.H."/>
            <person name="Cheng J.X."/>
            <person name="Dai P.F."/>
            <person name="Guo W.B."/>
            <person name="Han X.H."/>
            <person name="Huang E.J."/>
            <person name="Li L.F."/>
            <person name="Wei W."/>
            <person name="Gao Y.C."/>
            <person name="Liu J.Z."/>
            <person name="Shao H.Z."/>
            <person name="Wang X."/>
            <person name="Wang C.C."/>
            <person name="Yang T.C."/>
            <person name="Huo Q.B."/>
            <person name="Li W."/>
            <person name="Chen H.Y."/>
            <person name="Chen S.E."/>
            <person name="Zhou L.G."/>
            <person name="Ni X.B."/>
            <person name="Tian J.H."/>
            <person name="Sheng Y."/>
            <person name="Liu T."/>
            <person name="Pan Y.S."/>
            <person name="Xia L.Y."/>
            <person name="Li J."/>
            <person name="Zhao F."/>
            <person name="Cao W.C."/>
        </authorList>
    </citation>
    <scope>NUCLEOTIDE SEQUENCE [LARGE SCALE GENOMIC DNA]</scope>
    <source>
        <strain evidence="1">Iper-2018</strain>
    </source>
</reference>
<evidence type="ECO:0000313" key="1">
    <source>
        <dbReference type="EMBL" id="KAG0423903.1"/>
    </source>
</evidence>